<evidence type="ECO:0000313" key="1">
    <source>
        <dbReference type="EMBL" id="KAJ7548182.1"/>
    </source>
</evidence>
<dbReference type="Proteomes" id="UP001162992">
    <property type="component" value="Chromosome 7"/>
</dbReference>
<organism evidence="1 2">
    <name type="scientific">Diphasiastrum complanatum</name>
    <name type="common">Issler's clubmoss</name>
    <name type="synonym">Lycopodium complanatum</name>
    <dbReference type="NCBI Taxonomy" id="34168"/>
    <lineage>
        <taxon>Eukaryota</taxon>
        <taxon>Viridiplantae</taxon>
        <taxon>Streptophyta</taxon>
        <taxon>Embryophyta</taxon>
        <taxon>Tracheophyta</taxon>
        <taxon>Lycopodiopsida</taxon>
        <taxon>Lycopodiales</taxon>
        <taxon>Lycopodiaceae</taxon>
        <taxon>Lycopodioideae</taxon>
        <taxon>Diphasiastrum</taxon>
    </lineage>
</organism>
<keyword evidence="2" id="KW-1185">Reference proteome</keyword>
<name>A0ACC2D1R3_DIPCM</name>
<proteinExistence type="predicted"/>
<dbReference type="EMBL" id="CM055098">
    <property type="protein sequence ID" value="KAJ7548182.1"/>
    <property type="molecule type" value="Genomic_DNA"/>
</dbReference>
<sequence length="773" mass="86642">MPSTRYKSSSCFWFCKFWTMKKARRESEGNQEFYENNSSDHYEKETSKEIGSLGSSKDGLPVNPPCYVNGSKFGRFWGRGLLGLRQTCVAQSIEVLENFKLPKKYCSNEKDKRHRIKKGTKSDAGEWNPHRKKEVDSYLEFEINEGKLAGSRKQEIATEGIECVGEKLHDMDISAPFYLKPKHLNFDKSDGYIIPAPTDSPHKDPPPESVGHPFSFDGCTSQDQSLQANLQAGPKHTENPGQPDSICSGSPSSFTMNPIERRSFSSPPHSHAMRRLEDDFEKCSFSLETPKVSVTSPTKASRGNGSLSIERLSLTGSEDLGQDASKLFESTAFRHGKLTYGVSEELLWFSFYLDGSEEVLTAQTTKPGILESEGMFEPIITFSSCKEKIKGKAGWKSWLKTKKNRITTLGNMEVKSRFQSEIGYQGKSERCLELQFVLLSADVKEYHSWGRISGRSALLFQKSSSCPGSPIFHKSTKEENFADPILPVLRRKMLMINPELDLPLKFGKGSSYLPPSIRPYGSYHADNLQNARSHFVDKGEPGICQKMELLAMVISVPIKRQPRSTSESLETPCSDNRHVKLTVILPAGEHGCPGRGSAGPHPLIQRWRSDGKCDCGSWDLGCGLVLLSNEQAQDSVSTIETTHNNLQQDKEDETYVEMLVQGKKQMVAMRLSHHKDDLFSLSFREPLTSLKAFATAVAIFYGKLETILLTRKMNELKDQKPKPPSADSISMGMSESAIMDLQRNSFTPYSHRSCNRYSPDCHQDPTLNPAERI</sequence>
<reference evidence="2" key="1">
    <citation type="journal article" date="2024" name="Proc. Natl. Acad. Sci. U.S.A.">
        <title>Extraordinary preservation of gene collinearity over three hundred million years revealed in homosporous lycophytes.</title>
        <authorList>
            <person name="Li C."/>
            <person name="Wickell D."/>
            <person name="Kuo L.Y."/>
            <person name="Chen X."/>
            <person name="Nie B."/>
            <person name="Liao X."/>
            <person name="Peng D."/>
            <person name="Ji J."/>
            <person name="Jenkins J."/>
            <person name="Williams M."/>
            <person name="Shu S."/>
            <person name="Plott C."/>
            <person name="Barry K."/>
            <person name="Rajasekar S."/>
            <person name="Grimwood J."/>
            <person name="Han X."/>
            <person name="Sun S."/>
            <person name="Hou Z."/>
            <person name="He W."/>
            <person name="Dai G."/>
            <person name="Sun C."/>
            <person name="Schmutz J."/>
            <person name="Leebens-Mack J.H."/>
            <person name="Li F.W."/>
            <person name="Wang L."/>
        </authorList>
    </citation>
    <scope>NUCLEOTIDE SEQUENCE [LARGE SCALE GENOMIC DNA]</scope>
    <source>
        <strain evidence="2">cv. PW_Plant_1</strain>
    </source>
</reference>
<protein>
    <submittedName>
        <fullName evidence="1">Uncharacterized protein</fullName>
    </submittedName>
</protein>
<gene>
    <name evidence="1" type="ORF">O6H91_07G001300</name>
</gene>
<accession>A0ACC2D1R3</accession>
<comment type="caution">
    <text evidence="1">The sequence shown here is derived from an EMBL/GenBank/DDBJ whole genome shotgun (WGS) entry which is preliminary data.</text>
</comment>
<evidence type="ECO:0000313" key="2">
    <source>
        <dbReference type="Proteomes" id="UP001162992"/>
    </source>
</evidence>